<organism evidence="2 3">
    <name type="scientific">Panicum virgatum</name>
    <name type="common">Blackwell switchgrass</name>
    <dbReference type="NCBI Taxonomy" id="38727"/>
    <lineage>
        <taxon>Eukaryota</taxon>
        <taxon>Viridiplantae</taxon>
        <taxon>Streptophyta</taxon>
        <taxon>Embryophyta</taxon>
        <taxon>Tracheophyta</taxon>
        <taxon>Spermatophyta</taxon>
        <taxon>Magnoliopsida</taxon>
        <taxon>Liliopsida</taxon>
        <taxon>Poales</taxon>
        <taxon>Poaceae</taxon>
        <taxon>PACMAD clade</taxon>
        <taxon>Panicoideae</taxon>
        <taxon>Panicodae</taxon>
        <taxon>Paniceae</taxon>
        <taxon>Panicinae</taxon>
        <taxon>Panicum</taxon>
        <taxon>Panicum sect. Hiantes</taxon>
    </lineage>
</organism>
<feature type="compositionally biased region" description="Gly residues" evidence="1">
    <location>
        <begin position="136"/>
        <end position="148"/>
    </location>
</feature>
<evidence type="ECO:0000313" key="3">
    <source>
        <dbReference type="Proteomes" id="UP000823388"/>
    </source>
</evidence>
<feature type="compositionally biased region" description="Basic residues" evidence="1">
    <location>
        <begin position="55"/>
        <end position="64"/>
    </location>
</feature>
<keyword evidence="3" id="KW-1185">Reference proteome</keyword>
<sequence length="148" mass="14214">MVFQPGFDSGSSDEAPQNPVTGVGGRARSHKSAAPGGSGGGSISRAVFALRRALRAARSGRHRERAAAGVRAAPGTRPEAGCGGGPGGVGSSSRGRARRRGREPRPAAGRGEVQAAPGGRAAVGVRAASGARPEAGCGGGPGGAGSPS</sequence>
<feature type="compositionally biased region" description="Polar residues" evidence="1">
    <location>
        <begin position="9"/>
        <end position="20"/>
    </location>
</feature>
<protein>
    <submittedName>
        <fullName evidence="2">Uncharacterized protein</fullName>
    </submittedName>
</protein>
<feature type="compositionally biased region" description="Gly residues" evidence="1">
    <location>
        <begin position="81"/>
        <end position="90"/>
    </location>
</feature>
<proteinExistence type="predicted"/>
<feature type="region of interest" description="Disordered" evidence="1">
    <location>
        <begin position="1"/>
        <end position="43"/>
    </location>
</feature>
<dbReference type="EMBL" id="CM029041">
    <property type="protein sequence ID" value="KAG2627614.1"/>
    <property type="molecule type" value="Genomic_DNA"/>
</dbReference>
<reference evidence="2" key="1">
    <citation type="submission" date="2020-05" db="EMBL/GenBank/DDBJ databases">
        <title>WGS assembly of Panicum virgatum.</title>
        <authorList>
            <person name="Lovell J.T."/>
            <person name="Jenkins J."/>
            <person name="Shu S."/>
            <person name="Juenger T.E."/>
            <person name="Schmutz J."/>
        </authorList>
    </citation>
    <scope>NUCLEOTIDE SEQUENCE</scope>
    <source>
        <strain evidence="2">AP13</strain>
    </source>
</reference>
<evidence type="ECO:0000256" key="1">
    <source>
        <dbReference type="SAM" id="MobiDB-lite"/>
    </source>
</evidence>
<dbReference type="Proteomes" id="UP000823388">
    <property type="component" value="Chromosome 3K"/>
</dbReference>
<evidence type="ECO:0000313" key="2">
    <source>
        <dbReference type="EMBL" id="KAG2627614.1"/>
    </source>
</evidence>
<feature type="region of interest" description="Disordered" evidence="1">
    <location>
        <begin position="55"/>
        <end position="148"/>
    </location>
</feature>
<feature type="compositionally biased region" description="Low complexity" evidence="1">
    <location>
        <begin position="106"/>
        <end position="135"/>
    </location>
</feature>
<accession>A0A8T0V2I3</accession>
<comment type="caution">
    <text evidence="2">The sequence shown here is derived from an EMBL/GenBank/DDBJ whole genome shotgun (WGS) entry which is preliminary data.</text>
</comment>
<dbReference type="AlphaFoldDB" id="A0A8T0V2I3"/>
<name>A0A8T0V2I3_PANVG</name>
<gene>
    <name evidence="2" type="ORF">PVAP13_3KG128998</name>
</gene>